<reference evidence="3 4" key="2">
    <citation type="submission" date="2019-11" db="UniProtKB">
        <authorList>
            <consortium name="WormBaseParasite"/>
        </authorList>
    </citation>
    <scope>IDENTIFICATION</scope>
    <source>
        <strain evidence="3 4">Puerto Rican</strain>
    </source>
</reference>
<dbReference type="WBParaSite" id="Smp_328510.1">
    <property type="protein sequence ID" value="Smp_328510.1"/>
    <property type="gene ID" value="Smp_328510"/>
</dbReference>
<evidence type="ECO:0000313" key="4">
    <source>
        <dbReference type="WBParaSite" id="Smp_328520.2"/>
    </source>
</evidence>
<dbReference type="Proteomes" id="UP000008854">
    <property type="component" value="Unassembled WGS sequence"/>
</dbReference>
<dbReference type="AlphaFoldDB" id="A0A5K4F746"/>
<sequence>MNRLMSFTLLVCLILIGLPEKQAHLQSRHGLVSYDVPFTCWKCKCHLALLGDLQFRGNRYARPPTDICPTCECM</sequence>
<evidence type="ECO:0000313" key="2">
    <source>
        <dbReference type="Proteomes" id="UP000008854"/>
    </source>
</evidence>
<reference evidence="2" key="1">
    <citation type="journal article" date="2012" name="PLoS Negl. Trop. Dis.">
        <title>A systematically improved high quality genome and transcriptome of the human blood fluke Schistosoma mansoni.</title>
        <authorList>
            <person name="Protasio A.V."/>
            <person name="Tsai I.J."/>
            <person name="Babbage A."/>
            <person name="Nichol S."/>
            <person name="Hunt M."/>
            <person name="Aslett M.A."/>
            <person name="De Silva N."/>
            <person name="Velarde G.S."/>
            <person name="Anderson T.J."/>
            <person name="Clark R.C."/>
            <person name="Davidson C."/>
            <person name="Dillon G.P."/>
            <person name="Holroyd N.E."/>
            <person name="LoVerde P.T."/>
            <person name="Lloyd C."/>
            <person name="McQuillan J."/>
            <person name="Oliveira G."/>
            <person name="Otto T.D."/>
            <person name="Parker-Manuel S.J."/>
            <person name="Quail M.A."/>
            <person name="Wilson R.A."/>
            <person name="Zerlotini A."/>
            <person name="Dunne D.W."/>
            <person name="Berriman M."/>
        </authorList>
    </citation>
    <scope>NUCLEOTIDE SEQUENCE [LARGE SCALE GENOMIC DNA]</scope>
    <source>
        <strain evidence="2">Puerto Rican</strain>
    </source>
</reference>
<evidence type="ECO:0000313" key="3">
    <source>
        <dbReference type="WBParaSite" id="Smp_328510.1"/>
    </source>
</evidence>
<organism evidence="2 3">
    <name type="scientific">Schistosoma mansoni</name>
    <name type="common">Blood fluke</name>
    <dbReference type="NCBI Taxonomy" id="6183"/>
    <lineage>
        <taxon>Eukaryota</taxon>
        <taxon>Metazoa</taxon>
        <taxon>Spiralia</taxon>
        <taxon>Lophotrochozoa</taxon>
        <taxon>Platyhelminthes</taxon>
        <taxon>Trematoda</taxon>
        <taxon>Digenea</taxon>
        <taxon>Strigeidida</taxon>
        <taxon>Schistosomatoidea</taxon>
        <taxon>Schistosomatidae</taxon>
        <taxon>Schistosoma</taxon>
    </lineage>
</organism>
<feature type="signal peptide" evidence="1">
    <location>
        <begin position="1"/>
        <end position="23"/>
    </location>
</feature>
<dbReference type="WBParaSite" id="Smp_328520.2">
    <property type="protein sequence ID" value="Smp_328520.2"/>
    <property type="gene ID" value="Smp_328520"/>
</dbReference>
<keyword evidence="1" id="KW-0732">Signal</keyword>
<accession>A0A5K4F746</accession>
<proteinExistence type="predicted"/>
<evidence type="ECO:0000256" key="1">
    <source>
        <dbReference type="SAM" id="SignalP"/>
    </source>
</evidence>
<protein>
    <submittedName>
        <fullName evidence="3 4">Secreted protein</fullName>
    </submittedName>
</protein>
<name>A0A5K4F746_SCHMA</name>
<keyword evidence="2" id="KW-1185">Reference proteome</keyword>
<feature type="chain" id="PRO_5041168445" evidence="1">
    <location>
        <begin position="24"/>
        <end position="74"/>
    </location>
</feature>